<dbReference type="GO" id="GO:0016020">
    <property type="term" value="C:membrane"/>
    <property type="evidence" value="ECO:0007669"/>
    <property type="project" value="UniProtKB-SubCell"/>
</dbReference>
<evidence type="ECO:0000256" key="5">
    <source>
        <dbReference type="SAM" id="Phobius"/>
    </source>
</evidence>
<keyword evidence="2 5" id="KW-0812">Transmembrane</keyword>
<keyword evidence="3 5" id="KW-1133">Transmembrane helix</keyword>
<reference evidence="6" key="1">
    <citation type="submission" date="2020-01" db="EMBL/GenBank/DDBJ databases">
        <authorList>
            <person name="Meier V. D."/>
            <person name="Meier V D."/>
        </authorList>
    </citation>
    <scope>NUCLEOTIDE SEQUENCE</scope>
    <source>
        <strain evidence="6">HLG_WM_MAG_08</strain>
    </source>
</reference>
<evidence type="ECO:0000256" key="2">
    <source>
        <dbReference type="ARBA" id="ARBA00022692"/>
    </source>
</evidence>
<organism evidence="6">
    <name type="scientific">uncultured Thiotrichaceae bacterium</name>
    <dbReference type="NCBI Taxonomy" id="298394"/>
    <lineage>
        <taxon>Bacteria</taxon>
        <taxon>Pseudomonadati</taxon>
        <taxon>Pseudomonadota</taxon>
        <taxon>Gammaproteobacteria</taxon>
        <taxon>Thiotrichales</taxon>
        <taxon>Thiotrichaceae</taxon>
        <taxon>environmental samples</taxon>
    </lineage>
</organism>
<evidence type="ECO:0008006" key="7">
    <source>
        <dbReference type="Google" id="ProtNLM"/>
    </source>
</evidence>
<evidence type="ECO:0000256" key="4">
    <source>
        <dbReference type="ARBA" id="ARBA00023136"/>
    </source>
</evidence>
<feature type="transmembrane region" description="Helical" evidence="5">
    <location>
        <begin position="126"/>
        <end position="150"/>
    </location>
</feature>
<comment type="subcellular location">
    <subcellularLocation>
        <location evidence="1">Membrane</location>
        <topology evidence="1">Multi-pass membrane protein</topology>
    </subcellularLocation>
</comment>
<evidence type="ECO:0000256" key="3">
    <source>
        <dbReference type="ARBA" id="ARBA00022989"/>
    </source>
</evidence>
<sequence>MNTDAMNAPDSGANLSSQQSVLLDKLSSRLVHVQGELGSKDLTIRDQEADRIVKNHVLAGSAMGLVPLPLFDLVALSGTQHNMLEQLCEHYGVDAGHQRIRAALIAVLSGSAPTLALIGIGSSFKFIPGIGTLGGNATLTVLGGAVTYAVGQSFSKHFSQGGTLDDVNADKLGGYFRKALEQGKQFIKQRQSSKKLSAS</sequence>
<accession>A0A6S6T287</accession>
<gene>
    <name evidence="6" type="ORF">HELGO_WM35717</name>
</gene>
<name>A0A6S6T287_9GAMM</name>
<protein>
    <recommendedName>
        <fullName evidence="7">DUF697 domain-containing protein</fullName>
    </recommendedName>
</protein>
<proteinExistence type="predicted"/>
<dbReference type="Pfam" id="PF05128">
    <property type="entry name" value="DUF697"/>
    <property type="match status" value="1"/>
</dbReference>
<keyword evidence="4 5" id="KW-0472">Membrane</keyword>
<dbReference type="InterPro" id="IPR021147">
    <property type="entry name" value="DUF697"/>
</dbReference>
<evidence type="ECO:0000313" key="6">
    <source>
        <dbReference type="EMBL" id="CAA6809570.1"/>
    </source>
</evidence>
<dbReference type="EMBL" id="CACVAV010000150">
    <property type="protein sequence ID" value="CAA6809570.1"/>
    <property type="molecule type" value="Genomic_DNA"/>
</dbReference>
<dbReference type="AlphaFoldDB" id="A0A6S6T287"/>
<evidence type="ECO:0000256" key="1">
    <source>
        <dbReference type="ARBA" id="ARBA00004141"/>
    </source>
</evidence>
<feature type="transmembrane region" description="Helical" evidence="5">
    <location>
        <begin position="102"/>
        <end position="120"/>
    </location>
</feature>